<evidence type="ECO:0000313" key="3">
    <source>
        <dbReference type="EMBL" id="MDO1537261.1"/>
    </source>
</evidence>
<dbReference type="Proteomes" id="UP001169027">
    <property type="component" value="Unassembled WGS sequence"/>
</dbReference>
<evidence type="ECO:0000313" key="4">
    <source>
        <dbReference type="Proteomes" id="UP001169027"/>
    </source>
</evidence>
<dbReference type="SMART" id="SM00754">
    <property type="entry name" value="CHRD"/>
    <property type="match status" value="1"/>
</dbReference>
<comment type="caution">
    <text evidence="3">The sequence shown here is derived from an EMBL/GenBank/DDBJ whole genome shotgun (WGS) entry which is preliminary data.</text>
</comment>
<feature type="signal peptide" evidence="1">
    <location>
        <begin position="1"/>
        <end position="19"/>
    </location>
</feature>
<proteinExistence type="predicted"/>
<keyword evidence="1" id="KW-0732">Signal</keyword>
<name>A0ABT8SIA3_9BURK</name>
<dbReference type="PROSITE" id="PS51257">
    <property type="entry name" value="PROKAR_LIPOPROTEIN"/>
    <property type="match status" value="1"/>
</dbReference>
<dbReference type="Pfam" id="PF07452">
    <property type="entry name" value="CHRD"/>
    <property type="match status" value="1"/>
</dbReference>
<sequence length="149" mass="15668">MKKMLPAMLAIALAGCVQTAPQTQAVEEETLMLSGAQESPPVHTRATGQAAIVIEEDGKVSGVVFAPTLPDATVAIDDDADTAVPVVVMLTPVAPGRWQVPAGTRLTGAQMEHYEAGRLAANVRTPRHPKGELRAQLNAKTHTPSTSNR</sequence>
<reference evidence="3" key="1">
    <citation type="submission" date="2023-06" db="EMBL/GenBank/DDBJ databases">
        <authorList>
            <person name="Jiang Y."/>
            <person name="Liu Q."/>
        </authorList>
    </citation>
    <scope>NUCLEOTIDE SEQUENCE</scope>
    <source>
        <strain evidence="3">CGMCC 1.12090</strain>
    </source>
</reference>
<organism evidence="3 4">
    <name type="scientific">Variovorax ginsengisoli</name>
    <dbReference type="NCBI Taxonomy" id="363844"/>
    <lineage>
        <taxon>Bacteria</taxon>
        <taxon>Pseudomonadati</taxon>
        <taxon>Pseudomonadota</taxon>
        <taxon>Betaproteobacteria</taxon>
        <taxon>Burkholderiales</taxon>
        <taxon>Comamonadaceae</taxon>
        <taxon>Variovorax</taxon>
    </lineage>
</organism>
<protein>
    <submittedName>
        <fullName evidence="3">CHRD domain-containing protein</fullName>
    </submittedName>
</protein>
<feature type="chain" id="PRO_5046744682" evidence="1">
    <location>
        <begin position="20"/>
        <end position="149"/>
    </location>
</feature>
<dbReference type="InterPro" id="IPR010895">
    <property type="entry name" value="CHRD"/>
</dbReference>
<gene>
    <name evidence="3" type="ORF">Q2T77_33850</name>
</gene>
<keyword evidence="4" id="KW-1185">Reference proteome</keyword>
<dbReference type="EMBL" id="JAUKVY010000037">
    <property type="protein sequence ID" value="MDO1537261.1"/>
    <property type="molecule type" value="Genomic_DNA"/>
</dbReference>
<feature type="domain" description="CHRD" evidence="2">
    <location>
        <begin position="27"/>
        <end position="139"/>
    </location>
</feature>
<evidence type="ECO:0000259" key="2">
    <source>
        <dbReference type="SMART" id="SM00754"/>
    </source>
</evidence>
<dbReference type="RefSeq" id="WP_301815585.1">
    <property type="nucleotide sequence ID" value="NZ_JAUJZH010000037.1"/>
</dbReference>
<evidence type="ECO:0000256" key="1">
    <source>
        <dbReference type="SAM" id="SignalP"/>
    </source>
</evidence>
<accession>A0ABT8SIA3</accession>